<keyword evidence="1" id="KW-0812">Transmembrane</keyword>
<reference evidence="2 3" key="1">
    <citation type="submission" date="2019-04" db="EMBL/GenBank/DDBJ databases">
        <title>Comparative genomics and transcriptomics to analyze fruiting body development in filamentous ascomycetes.</title>
        <authorList>
            <consortium name="DOE Joint Genome Institute"/>
            <person name="Lutkenhaus R."/>
            <person name="Traeger S."/>
            <person name="Breuer J."/>
            <person name="Kuo A."/>
            <person name="Lipzen A."/>
            <person name="Pangilinan J."/>
            <person name="Dilworth D."/>
            <person name="Sandor L."/>
            <person name="Poggeler S."/>
            <person name="Barry K."/>
            <person name="Grigoriev I.V."/>
            <person name="Nowrousian M."/>
        </authorList>
    </citation>
    <scope>NUCLEOTIDE SEQUENCE [LARGE SCALE GENOMIC DNA]</scope>
    <source>
        <strain evidence="2 3">CBS 389.68</strain>
    </source>
</reference>
<dbReference type="EMBL" id="ML220118">
    <property type="protein sequence ID" value="TGZ81667.1"/>
    <property type="molecule type" value="Genomic_DNA"/>
</dbReference>
<feature type="transmembrane region" description="Helical" evidence="1">
    <location>
        <begin position="40"/>
        <end position="60"/>
    </location>
</feature>
<gene>
    <name evidence="2" type="ORF">EX30DRAFT_340547</name>
</gene>
<dbReference type="InParanoid" id="A0A4S2MYB4"/>
<keyword evidence="3" id="KW-1185">Reference proteome</keyword>
<dbReference type="AlphaFoldDB" id="A0A4S2MYB4"/>
<evidence type="ECO:0000256" key="1">
    <source>
        <dbReference type="SAM" id="Phobius"/>
    </source>
</evidence>
<proteinExistence type="predicted"/>
<protein>
    <submittedName>
        <fullName evidence="2">Uncharacterized protein</fullName>
    </submittedName>
</protein>
<evidence type="ECO:0000313" key="3">
    <source>
        <dbReference type="Proteomes" id="UP000298138"/>
    </source>
</evidence>
<name>A0A4S2MYB4_9PEZI</name>
<dbReference type="Proteomes" id="UP000298138">
    <property type="component" value="Unassembled WGS sequence"/>
</dbReference>
<feature type="transmembrane region" description="Helical" evidence="1">
    <location>
        <begin position="66"/>
        <end position="87"/>
    </location>
</feature>
<evidence type="ECO:0000313" key="2">
    <source>
        <dbReference type="EMBL" id="TGZ81667.1"/>
    </source>
</evidence>
<accession>A0A4S2MYB4</accession>
<sequence length="176" mass="20549">MRYISSITNLPDIPFTSLTAIFSEHHKSAYLRPFVNTWPIVRYILGSILLALKDTLISMSKVICSAILLFLLGFTITYYGYWSWIYLRNIVRKLLKHLLRELAEETLVEILMVMRDVKVENGGYVGPEAEQLVKNEEMMDLWDYPVWDGHGAIHEYDDEIVAIQQPRRRSRRATRG</sequence>
<keyword evidence="1" id="KW-1133">Transmembrane helix</keyword>
<keyword evidence="1" id="KW-0472">Membrane</keyword>
<organism evidence="2 3">
    <name type="scientific">Ascodesmis nigricans</name>
    <dbReference type="NCBI Taxonomy" id="341454"/>
    <lineage>
        <taxon>Eukaryota</taxon>
        <taxon>Fungi</taxon>
        <taxon>Dikarya</taxon>
        <taxon>Ascomycota</taxon>
        <taxon>Pezizomycotina</taxon>
        <taxon>Pezizomycetes</taxon>
        <taxon>Pezizales</taxon>
        <taxon>Ascodesmidaceae</taxon>
        <taxon>Ascodesmis</taxon>
    </lineage>
</organism>